<evidence type="ECO:0000259" key="6">
    <source>
        <dbReference type="Pfam" id="PF00586"/>
    </source>
</evidence>
<evidence type="ECO:0000256" key="4">
    <source>
        <dbReference type="ARBA" id="ARBA00022840"/>
    </source>
</evidence>
<dbReference type="InterPro" id="IPR004536">
    <property type="entry name" value="SPS/SelD"/>
</dbReference>
<evidence type="ECO:0000256" key="2">
    <source>
        <dbReference type="ARBA" id="ARBA00022741"/>
    </source>
</evidence>
<dbReference type="EMBL" id="AP025628">
    <property type="protein sequence ID" value="BDG60550.1"/>
    <property type="molecule type" value="Genomic_DNA"/>
</dbReference>
<protein>
    <submittedName>
        <fullName evidence="8">Selenide, water dikinase</fullName>
    </submittedName>
</protein>
<dbReference type="GO" id="GO:0005737">
    <property type="term" value="C:cytoplasm"/>
    <property type="evidence" value="ECO:0007669"/>
    <property type="project" value="TreeGrafter"/>
</dbReference>
<evidence type="ECO:0000259" key="7">
    <source>
        <dbReference type="Pfam" id="PF02769"/>
    </source>
</evidence>
<accession>A0AA35CNH9</accession>
<evidence type="ECO:0000313" key="8">
    <source>
        <dbReference type="EMBL" id="BDG60550.1"/>
    </source>
</evidence>
<organism evidence="8 9">
    <name type="scientific">Caldinitratiruptor microaerophilus</name>
    <dbReference type="NCBI Taxonomy" id="671077"/>
    <lineage>
        <taxon>Bacteria</taxon>
        <taxon>Bacillati</taxon>
        <taxon>Bacillota</taxon>
        <taxon>Clostridia</taxon>
        <taxon>Eubacteriales</taxon>
        <taxon>Symbiobacteriaceae</taxon>
        <taxon>Caldinitratiruptor</taxon>
    </lineage>
</organism>
<evidence type="ECO:0000256" key="1">
    <source>
        <dbReference type="ARBA" id="ARBA00022679"/>
    </source>
</evidence>
<dbReference type="KEGG" id="cmic:caldi_16400"/>
<keyword evidence="5" id="KW-0711">Selenium</keyword>
<evidence type="ECO:0000256" key="5">
    <source>
        <dbReference type="ARBA" id="ARBA00023266"/>
    </source>
</evidence>
<dbReference type="AlphaFoldDB" id="A0AA35CNH9"/>
<dbReference type="InterPro" id="IPR036921">
    <property type="entry name" value="PurM-like_N_sf"/>
</dbReference>
<sequence length="303" mass="31438">MYRISDDLAVVQAVDYITPVVNDPYAFGQVAAANALSDLYAMGATPVFALNLIGFPVRSLPLGHMEQILLGGAAKAAEAGVVIAGGHSIEDPAPKYGLAVTGFVHPARLITKAGGRPGDVLFLTKPLGTGVITTAIDEGLAPQELEQRVLPVMTALNRGAAEAMARVGATACTDVTGFGLLGHLHDLARRSGVAARVDALRVPVLPEAREWAWRGAISSGTRGNLREADSYVTWGPDVPEADRVLLCDAQTSGGLLVAVPPEREAEFARLLEDAGCLACGAIGELAEGPPGRLYVGTLAGFPD</sequence>
<dbReference type="InterPro" id="IPR010918">
    <property type="entry name" value="PurM-like_C_dom"/>
</dbReference>
<keyword evidence="3" id="KW-0418">Kinase</keyword>
<dbReference type="Gene3D" id="3.90.650.10">
    <property type="entry name" value="PurM-like C-terminal domain"/>
    <property type="match status" value="1"/>
</dbReference>
<dbReference type="NCBIfam" id="TIGR00476">
    <property type="entry name" value="selD"/>
    <property type="match status" value="1"/>
</dbReference>
<feature type="domain" description="PurM-like C-terminal" evidence="7">
    <location>
        <begin position="116"/>
        <end position="295"/>
    </location>
</feature>
<keyword evidence="9" id="KW-1185">Reference proteome</keyword>
<name>A0AA35CNH9_9FIRM</name>
<dbReference type="GO" id="GO:0004756">
    <property type="term" value="F:selenide, water dikinase activity"/>
    <property type="evidence" value="ECO:0007669"/>
    <property type="project" value="TreeGrafter"/>
</dbReference>
<dbReference type="InterPro" id="IPR036676">
    <property type="entry name" value="PurM-like_C_sf"/>
</dbReference>
<feature type="domain" description="PurM-like N-terminal" evidence="6">
    <location>
        <begin position="2"/>
        <end position="104"/>
    </location>
</feature>
<dbReference type="PIRSF" id="PIRSF036407">
    <property type="entry name" value="Selenphspht_syn"/>
    <property type="match status" value="1"/>
</dbReference>
<dbReference type="SUPFAM" id="SSF56042">
    <property type="entry name" value="PurM C-terminal domain-like"/>
    <property type="match status" value="1"/>
</dbReference>
<keyword evidence="2" id="KW-0547">Nucleotide-binding</keyword>
<dbReference type="GO" id="GO:0016260">
    <property type="term" value="P:selenocysteine biosynthetic process"/>
    <property type="evidence" value="ECO:0007669"/>
    <property type="project" value="TreeGrafter"/>
</dbReference>
<evidence type="ECO:0000313" key="9">
    <source>
        <dbReference type="Proteomes" id="UP001163687"/>
    </source>
</evidence>
<dbReference type="SUPFAM" id="SSF55326">
    <property type="entry name" value="PurM N-terminal domain-like"/>
    <property type="match status" value="1"/>
</dbReference>
<proteinExistence type="predicted"/>
<reference evidence="8" key="1">
    <citation type="submission" date="2022-03" db="EMBL/GenBank/DDBJ databases">
        <title>Complete genome sequence of Caldinitratiruptor microaerophilus.</title>
        <authorList>
            <person name="Mukaiyama R."/>
            <person name="Nishiyama T."/>
            <person name="Ueda K."/>
        </authorList>
    </citation>
    <scope>NUCLEOTIDE SEQUENCE</scope>
    <source>
        <strain evidence="8">JCM 16183</strain>
    </source>
</reference>
<dbReference type="CDD" id="cd02195">
    <property type="entry name" value="SelD"/>
    <property type="match status" value="1"/>
</dbReference>
<evidence type="ECO:0000256" key="3">
    <source>
        <dbReference type="ARBA" id="ARBA00022777"/>
    </source>
</evidence>
<gene>
    <name evidence="8" type="primary">selD_1</name>
    <name evidence="8" type="ORF">caldi_16400</name>
</gene>
<dbReference type="Pfam" id="PF02769">
    <property type="entry name" value="AIRS_C"/>
    <property type="match status" value="1"/>
</dbReference>
<keyword evidence="4" id="KW-0067">ATP-binding</keyword>
<dbReference type="Proteomes" id="UP001163687">
    <property type="component" value="Chromosome"/>
</dbReference>
<dbReference type="GO" id="GO:0005524">
    <property type="term" value="F:ATP binding"/>
    <property type="evidence" value="ECO:0007669"/>
    <property type="project" value="UniProtKB-KW"/>
</dbReference>
<dbReference type="PANTHER" id="PTHR10256:SF0">
    <property type="entry name" value="INACTIVE SELENIDE, WATER DIKINASE-LIKE PROTEIN-RELATED"/>
    <property type="match status" value="1"/>
</dbReference>
<dbReference type="PANTHER" id="PTHR10256">
    <property type="entry name" value="SELENIDE, WATER DIKINASE"/>
    <property type="match status" value="1"/>
</dbReference>
<dbReference type="Gene3D" id="3.30.1330.10">
    <property type="entry name" value="PurM-like, N-terminal domain"/>
    <property type="match status" value="1"/>
</dbReference>
<dbReference type="Pfam" id="PF00586">
    <property type="entry name" value="AIRS"/>
    <property type="match status" value="1"/>
</dbReference>
<keyword evidence="1" id="KW-0808">Transferase</keyword>
<dbReference type="InterPro" id="IPR016188">
    <property type="entry name" value="PurM-like_N"/>
</dbReference>